<evidence type="ECO:0000256" key="2">
    <source>
        <dbReference type="ARBA" id="ARBA00023015"/>
    </source>
</evidence>
<dbReference type="SUPFAM" id="SSF46785">
    <property type="entry name" value="Winged helix' DNA-binding domain"/>
    <property type="match status" value="1"/>
</dbReference>
<dbReference type="InterPro" id="IPR036388">
    <property type="entry name" value="WH-like_DNA-bd_sf"/>
</dbReference>
<organism evidence="6 7">
    <name type="scientific">Caldalkalibacillus horti</name>
    <dbReference type="NCBI Taxonomy" id="77523"/>
    <lineage>
        <taxon>Bacteria</taxon>
        <taxon>Bacillati</taxon>
        <taxon>Bacillota</taxon>
        <taxon>Bacilli</taxon>
        <taxon>Bacillales</taxon>
        <taxon>Bacillaceae</taxon>
        <taxon>Caldalkalibacillus</taxon>
    </lineage>
</organism>
<protein>
    <submittedName>
        <fullName evidence="6">DNA-binding transcriptional LysR family regulator</fullName>
    </submittedName>
</protein>
<dbReference type="InterPro" id="IPR005119">
    <property type="entry name" value="LysR_subst-bd"/>
</dbReference>
<gene>
    <name evidence="6" type="ORF">J2S11_003876</name>
</gene>
<dbReference type="GO" id="GO:0003677">
    <property type="term" value="F:DNA binding"/>
    <property type="evidence" value="ECO:0007669"/>
    <property type="project" value="UniProtKB-KW"/>
</dbReference>
<dbReference type="Gene3D" id="1.10.10.10">
    <property type="entry name" value="Winged helix-like DNA-binding domain superfamily/Winged helix DNA-binding domain"/>
    <property type="match status" value="1"/>
</dbReference>
<evidence type="ECO:0000256" key="3">
    <source>
        <dbReference type="ARBA" id="ARBA00023125"/>
    </source>
</evidence>
<evidence type="ECO:0000256" key="4">
    <source>
        <dbReference type="ARBA" id="ARBA00023163"/>
    </source>
</evidence>
<dbReference type="InterPro" id="IPR000847">
    <property type="entry name" value="LysR_HTH_N"/>
</dbReference>
<sequence>MNLHALRLFYTVAKLGSVTRAADELRISQPAVTKQIKQFEKDISTTLFVPRNRRIQLTDAGEILAEQAEKLFSLERQMEAYLKDYALGKTGTIRLAATYLPANFLIPAWAAQFKKEHEDVEMMITTMNSREAFNQLIHFEADVAVFGGGKDEQETDLIHWDELFQDELWFVVPKGHPFANKEISLEEMVTVPFIMREEGSSTRERLFALCKTYHVKAPKISLQFSGLNESIRAVLAGYGAIFISSLVVRDLVEKGELSQVYVKGVQLKNSIAIWTRKGEVLTPAVQSFVDLVKSSTHV</sequence>
<feature type="domain" description="HTH lysR-type" evidence="5">
    <location>
        <begin position="1"/>
        <end position="58"/>
    </location>
</feature>
<dbReference type="PROSITE" id="PS50931">
    <property type="entry name" value="HTH_LYSR"/>
    <property type="match status" value="1"/>
</dbReference>
<dbReference type="PRINTS" id="PR00039">
    <property type="entry name" value="HTHLYSR"/>
</dbReference>
<dbReference type="Proteomes" id="UP001235840">
    <property type="component" value="Unassembled WGS sequence"/>
</dbReference>
<proteinExistence type="inferred from homology"/>
<accession>A0ABT9W3X1</accession>
<keyword evidence="3 6" id="KW-0238">DNA-binding</keyword>
<keyword evidence="4" id="KW-0804">Transcription</keyword>
<dbReference type="RefSeq" id="WP_307397281.1">
    <property type="nucleotide sequence ID" value="NZ_BAAADK010000013.1"/>
</dbReference>
<keyword evidence="2" id="KW-0805">Transcription regulation</keyword>
<comment type="caution">
    <text evidence="6">The sequence shown here is derived from an EMBL/GenBank/DDBJ whole genome shotgun (WGS) entry which is preliminary data.</text>
</comment>
<evidence type="ECO:0000313" key="7">
    <source>
        <dbReference type="Proteomes" id="UP001235840"/>
    </source>
</evidence>
<evidence type="ECO:0000256" key="1">
    <source>
        <dbReference type="ARBA" id="ARBA00009437"/>
    </source>
</evidence>
<dbReference type="InterPro" id="IPR036390">
    <property type="entry name" value="WH_DNA-bd_sf"/>
</dbReference>
<evidence type="ECO:0000259" key="5">
    <source>
        <dbReference type="PROSITE" id="PS50931"/>
    </source>
</evidence>
<dbReference type="Gene3D" id="3.40.190.290">
    <property type="match status" value="1"/>
</dbReference>
<dbReference type="PANTHER" id="PTHR30126">
    <property type="entry name" value="HTH-TYPE TRANSCRIPTIONAL REGULATOR"/>
    <property type="match status" value="1"/>
</dbReference>
<dbReference type="Pfam" id="PF00126">
    <property type="entry name" value="HTH_1"/>
    <property type="match status" value="1"/>
</dbReference>
<dbReference type="PANTHER" id="PTHR30126:SF40">
    <property type="entry name" value="HTH-TYPE TRANSCRIPTIONAL REGULATOR GLTR"/>
    <property type="match status" value="1"/>
</dbReference>
<dbReference type="Pfam" id="PF03466">
    <property type="entry name" value="LysR_substrate"/>
    <property type="match status" value="1"/>
</dbReference>
<keyword evidence="7" id="KW-1185">Reference proteome</keyword>
<reference evidence="6 7" key="1">
    <citation type="submission" date="2023-07" db="EMBL/GenBank/DDBJ databases">
        <title>Genomic Encyclopedia of Type Strains, Phase IV (KMG-IV): sequencing the most valuable type-strain genomes for metagenomic binning, comparative biology and taxonomic classification.</title>
        <authorList>
            <person name="Goeker M."/>
        </authorList>
    </citation>
    <scope>NUCLEOTIDE SEQUENCE [LARGE SCALE GENOMIC DNA]</scope>
    <source>
        <strain evidence="6 7">DSM 12751</strain>
    </source>
</reference>
<comment type="similarity">
    <text evidence="1">Belongs to the LysR transcriptional regulatory family.</text>
</comment>
<dbReference type="EMBL" id="JAUSTY010000021">
    <property type="protein sequence ID" value="MDQ0167946.1"/>
    <property type="molecule type" value="Genomic_DNA"/>
</dbReference>
<name>A0ABT9W3X1_9BACI</name>
<evidence type="ECO:0000313" key="6">
    <source>
        <dbReference type="EMBL" id="MDQ0167946.1"/>
    </source>
</evidence>
<dbReference type="SUPFAM" id="SSF53850">
    <property type="entry name" value="Periplasmic binding protein-like II"/>
    <property type="match status" value="1"/>
</dbReference>